<name>A0A835KMV0_9POAL</name>
<evidence type="ECO:0000256" key="4">
    <source>
        <dbReference type="ARBA" id="ARBA00022741"/>
    </source>
</evidence>
<evidence type="ECO:0000256" key="1">
    <source>
        <dbReference type="ARBA" id="ARBA00008894"/>
    </source>
</evidence>
<organism evidence="11 12">
    <name type="scientific">Digitaria exilis</name>
    <dbReference type="NCBI Taxonomy" id="1010633"/>
    <lineage>
        <taxon>Eukaryota</taxon>
        <taxon>Viridiplantae</taxon>
        <taxon>Streptophyta</taxon>
        <taxon>Embryophyta</taxon>
        <taxon>Tracheophyta</taxon>
        <taxon>Spermatophyta</taxon>
        <taxon>Magnoliopsida</taxon>
        <taxon>Liliopsida</taxon>
        <taxon>Poales</taxon>
        <taxon>Poaceae</taxon>
        <taxon>PACMAD clade</taxon>
        <taxon>Panicoideae</taxon>
        <taxon>Panicodae</taxon>
        <taxon>Paniceae</taxon>
        <taxon>Anthephorinae</taxon>
        <taxon>Digitaria</taxon>
    </lineage>
</organism>
<dbReference type="InterPro" id="IPR032675">
    <property type="entry name" value="LRR_dom_sf"/>
</dbReference>
<sequence>MADLAIGISKTTVEALVKKVNSAIKDEAEKLKIVERDIVFIKDEFEMMQSFLDITSVGRMNNRVVTTWIRQSFWQYLSRDYRVRTILPLYQAVEDIGKLKNRAEQVNQRNVRYSLINNSEEQVLRTSAASQRILDFLMKPRDAFDDQNEILNLTELIKTEDKGLQVISVCGTGGDIGTVSIIKEAFNDQKIRKMFEFRAWVKLMHPFNPQDFIRSLLVGFYANSPSDGKGIFSSVVKFAKWLARKETSGEQEPDVGASQKEEADVGAVLATMDATQDSIITNFMDIIKKKPYLIVLEDLSSIVDWNAIRVFMKDMNNGSRIIVSTQQPEIASMCTEPPSHVWLLRKFSSDHSVYAFFRKLPEKRQDINPKPSCLSRRDRNRGLSNPGDDHWKERHDLFGRSSEINKLVEQIATAYARKLSVVISVFGIAGVGKSFLVEAFYNHFTGIFDSHATETSRDGGATSNNWDTNMMNEAGLIIDKCGRLPKLSVALVKYLVSKKNDIREARRLNANFMSALKNIKELDTFRAIFIWMYSNFLASPQLLKKCVFYLSIFTQSSRIRQSRLVRRWIAEGYSEGNDSNSNVEYAEKLIHDLANLGMMEYSQHTPTTMPGEASCQINSFFLEYVISQETEENIFLPLEISVLKGEADQNLRHARQHLVIGSTWRRDEFVFAHLDFSRLRSLTVAREWRSFLISDRMKVLRILDLEDTNVTNEDIEQVVKILPRLKFLGLRRCIKVSDLPDSLGNLRQLQTLDIRHTSVTKLPDSIRKLQEVQYIRAGARVAFVEEQTTSVPRSNYVRWNRRRLDACDGIVVPEIGALKALHTLGVVNVGIRGGIDRLRELKNLNQLNKLAVSGIKRKNFKELVSAIEGNSSLESLTLQLHKDNNFEWLGKIRTPRNLNCLKIYVHIEKYTHWNCLQVLGQIKRLHTLTLRFETDQDVELQFCDRADTNSPSIFSEVKVLEIASRSNLHIKFFGTEMAALEMLKVHCLNGSSLQFYGIEHPRSLKHVLLRGSFDDAVKEELKRKVAQHPKKPLCKVDEPCQP</sequence>
<feature type="domain" description="Disease resistance N-terminal" evidence="9">
    <location>
        <begin position="13"/>
        <end position="71"/>
    </location>
</feature>
<feature type="compositionally biased region" description="Basic and acidic residues" evidence="7">
    <location>
        <begin position="375"/>
        <end position="388"/>
    </location>
</feature>
<evidence type="ECO:0000256" key="6">
    <source>
        <dbReference type="ARBA" id="ARBA00023054"/>
    </source>
</evidence>
<dbReference type="Gene3D" id="3.80.10.10">
    <property type="entry name" value="Ribonuclease Inhibitor"/>
    <property type="match status" value="1"/>
</dbReference>
<dbReference type="GO" id="GO:0043531">
    <property type="term" value="F:ADP binding"/>
    <property type="evidence" value="ECO:0007669"/>
    <property type="project" value="InterPro"/>
</dbReference>
<feature type="domain" description="Disease resistance R13L4/SHOC-2-like LRR" evidence="10">
    <location>
        <begin position="679"/>
        <end position="1032"/>
    </location>
</feature>
<keyword evidence="3" id="KW-0677">Repeat</keyword>
<dbReference type="Pfam" id="PF18052">
    <property type="entry name" value="Rx_N"/>
    <property type="match status" value="1"/>
</dbReference>
<comment type="similarity">
    <text evidence="1">Belongs to the disease resistance NB-LRR family.</text>
</comment>
<dbReference type="InterPro" id="IPR027417">
    <property type="entry name" value="P-loop_NTPase"/>
</dbReference>
<dbReference type="SUPFAM" id="SSF52540">
    <property type="entry name" value="P-loop containing nucleoside triphosphate hydrolases"/>
    <property type="match status" value="2"/>
</dbReference>
<evidence type="ECO:0000313" key="11">
    <source>
        <dbReference type="EMBL" id="KAF8748650.1"/>
    </source>
</evidence>
<evidence type="ECO:0000313" key="12">
    <source>
        <dbReference type="Proteomes" id="UP000636709"/>
    </source>
</evidence>
<keyword evidence="5" id="KW-0611">Plant defense</keyword>
<dbReference type="GO" id="GO:0098542">
    <property type="term" value="P:defense response to other organism"/>
    <property type="evidence" value="ECO:0007669"/>
    <property type="project" value="TreeGrafter"/>
</dbReference>
<dbReference type="Pfam" id="PF00931">
    <property type="entry name" value="NB-ARC"/>
    <property type="match status" value="1"/>
</dbReference>
<evidence type="ECO:0000259" key="9">
    <source>
        <dbReference type="Pfam" id="PF18052"/>
    </source>
</evidence>
<dbReference type="InterPro" id="IPR044974">
    <property type="entry name" value="Disease_R_plants"/>
</dbReference>
<evidence type="ECO:0000256" key="2">
    <source>
        <dbReference type="ARBA" id="ARBA00022614"/>
    </source>
</evidence>
<keyword evidence="6" id="KW-0175">Coiled coil</keyword>
<dbReference type="Gene3D" id="3.40.50.300">
    <property type="entry name" value="P-loop containing nucleotide triphosphate hydrolases"/>
    <property type="match status" value="2"/>
</dbReference>
<dbReference type="Pfam" id="PF23598">
    <property type="entry name" value="LRR_14"/>
    <property type="match status" value="1"/>
</dbReference>
<keyword evidence="4" id="KW-0547">Nucleotide-binding</keyword>
<keyword evidence="2" id="KW-0433">Leucine-rich repeat</keyword>
<dbReference type="EMBL" id="JACEFO010001067">
    <property type="protein sequence ID" value="KAF8748650.1"/>
    <property type="molecule type" value="Genomic_DNA"/>
</dbReference>
<dbReference type="Proteomes" id="UP000636709">
    <property type="component" value="Unassembled WGS sequence"/>
</dbReference>
<evidence type="ECO:0000256" key="3">
    <source>
        <dbReference type="ARBA" id="ARBA00022737"/>
    </source>
</evidence>
<gene>
    <name evidence="11" type="ORF">HU200_012869</name>
</gene>
<protein>
    <recommendedName>
        <fullName evidence="13">Disease resistance protein RPM1</fullName>
    </recommendedName>
</protein>
<dbReference type="Gene3D" id="1.20.5.4130">
    <property type="match status" value="1"/>
</dbReference>
<comment type="caution">
    <text evidence="11">The sequence shown here is derived from an EMBL/GenBank/DDBJ whole genome shotgun (WGS) entry which is preliminary data.</text>
</comment>
<dbReference type="AlphaFoldDB" id="A0A835KMV0"/>
<reference evidence="11" key="1">
    <citation type="submission" date="2020-07" db="EMBL/GenBank/DDBJ databases">
        <title>Genome sequence and genetic diversity analysis of an under-domesticated orphan crop, white fonio (Digitaria exilis).</title>
        <authorList>
            <person name="Bennetzen J.L."/>
            <person name="Chen S."/>
            <person name="Ma X."/>
            <person name="Wang X."/>
            <person name="Yssel A.E.J."/>
            <person name="Chaluvadi S.R."/>
            <person name="Johnson M."/>
            <person name="Gangashetty P."/>
            <person name="Hamidou F."/>
            <person name="Sanogo M.D."/>
            <person name="Zwaenepoel A."/>
            <person name="Wallace J."/>
            <person name="Van De Peer Y."/>
            <person name="Van Deynze A."/>
        </authorList>
    </citation>
    <scope>NUCLEOTIDE SEQUENCE</scope>
    <source>
        <tissue evidence="11">Leaves</tissue>
    </source>
</reference>
<accession>A0A835KMV0</accession>
<dbReference type="PANTHER" id="PTHR23155:SF1135">
    <property type="entry name" value="OS08G0246300 PROTEIN"/>
    <property type="match status" value="1"/>
</dbReference>
<dbReference type="OrthoDB" id="718806at2759"/>
<feature type="domain" description="NB-ARC" evidence="8">
    <location>
        <begin position="278"/>
        <end position="357"/>
    </location>
</feature>
<dbReference type="InterPro" id="IPR055414">
    <property type="entry name" value="LRR_R13L4/SHOC2-like"/>
</dbReference>
<evidence type="ECO:0000256" key="7">
    <source>
        <dbReference type="SAM" id="MobiDB-lite"/>
    </source>
</evidence>
<evidence type="ECO:0000256" key="5">
    <source>
        <dbReference type="ARBA" id="ARBA00022821"/>
    </source>
</evidence>
<evidence type="ECO:0000259" key="8">
    <source>
        <dbReference type="Pfam" id="PF00931"/>
    </source>
</evidence>
<dbReference type="InterPro" id="IPR002182">
    <property type="entry name" value="NB-ARC"/>
</dbReference>
<dbReference type="InterPro" id="IPR041118">
    <property type="entry name" value="Rx_N"/>
</dbReference>
<proteinExistence type="inferred from homology"/>
<keyword evidence="12" id="KW-1185">Reference proteome</keyword>
<dbReference type="SUPFAM" id="SSF52058">
    <property type="entry name" value="L domain-like"/>
    <property type="match status" value="1"/>
</dbReference>
<dbReference type="PANTHER" id="PTHR23155">
    <property type="entry name" value="DISEASE RESISTANCE PROTEIN RP"/>
    <property type="match status" value="1"/>
</dbReference>
<evidence type="ECO:0008006" key="13">
    <source>
        <dbReference type="Google" id="ProtNLM"/>
    </source>
</evidence>
<evidence type="ECO:0000259" key="10">
    <source>
        <dbReference type="Pfam" id="PF23598"/>
    </source>
</evidence>
<feature type="region of interest" description="Disordered" evidence="7">
    <location>
        <begin position="367"/>
        <end position="388"/>
    </location>
</feature>